<evidence type="ECO:0000313" key="1">
    <source>
        <dbReference type="EMBL" id="RKP54944.1"/>
    </source>
</evidence>
<keyword evidence="2" id="KW-1185">Reference proteome</keyword>
<reference evidence="1 2" key="1">
    <citation type="submission" date="2018-10" db="EMBL/GenBank/DDBJ databases">
        <title>Cohnella sp. M2MS4P-1, whole genome shotgun sequence.</title>
        <authorList>
            <person name="Tuo L."/>
        </authorList>
    </citation>
    <scope>NUCLEOTIDE SEQUENCE [LARGE SCALE GENOMIC DNA]</scope>
    <source>
        <strain evidence="1 2">M2MS4P-1</strain>
    </source>
</reference>
<gene>
    <name evidence="1" type="ORF">D7Z26_06810</name>
</gene>
<protein>
    <submittedName>
        <fullName evidence="1">Uncharacterized protein</fullName>
    </submittedName>
</protein>
<organism evidence="1 2">
    <name type="scientific">Cohnella endophytica</name>
    <dbReference type="NCBI Taxonomy" id="2419778"/>
    <lineage>
        <taxon>Bacteria</taxon>
        <taxon>Bacillati</taxon>
        <taxon>Bacillota</taxon>
        <taxon>Bacilli</taxon>
        <taxon>Bacillales</taxon>
        <taxon>Paenibacillaceae</taxon>
        <taxon>Cohnella</taxon>
    </lineage>
</organism>
<comment type="caution">
    <text evidence="1">The sequence shown here is derived from an EMBL/GenBank/DDBJ whole genome shotgun (WGS) entry which is preliminary data.</text>
</comment>
<accession>A0A494XWI7</accession>
<dbReference type="EMBL" id="RBZM01000004">
    <property type="protein sequence ID" value="RKP54944.1"/>
    <property type="molecule type" value="Genomic_DNA"/>
</dbReference>
<dbReference type="AlphaFoldDB" id="A0A494XWI7"/>
<evidence type="ECO:0000313" key="2">
    <source>
        <dbReference type="Proteomes" id="UP000282076"/>
    </source>
</evidence>
<name>A0A494XWI7_9BACL</name>
<proteinExistence type="predicted"/>
<dbReference type="Proteomes" id="UP000282076">
    <property type="component" value="Unassembled WGS sequence"/>
</dbReference>
<sequence length="186" mass="21588">MNAGMTMREELEEKLANEFPFMRRGNSYKEQEKSGEIRDLFGAFGCEVGDGWYEVLRGLCHEVAKAYESAGLPVDIVVDRVKEKFGQLRFHYHRVDYDPGIHAIDSLDGRDLQAKPDRSELHQEVTKIVQKWKISSTTVCESCGAAGVLRRDLRWVQTLCQQCYSPRKQKIDEWRLKKEYNDGQRI</sequence>